<dbReference type="Pfam" id="PF24649">
    <property type="entry name" value="DUF7642"/>
    <property type="match status" value="1"/>
</dbReference>
<dbReference type="GO" id="GO:0000160">
    <property type="term" value="P:phosphorelay signal transduction system"/>
    <property type="evidence" value="ECO:0007669"/>
    <property type="project" value="InterPro"/>
</dbReference>
<feature type="transmembrane region" description="Helical" evidence="1">
    <location>
        <begin position="176"/>
        <end position="199"/>
    </location>
</feature>
<name>A0A5P1EZ11_ASPOF</name>
<sequence>MLEEDGGEFLVEVIKLFCDDSNRMISELSSLIDQPVVDFQNVGSFVHQLKGSSSSNLWEFGLMLLGFWTACLCWPLAALVSWHFVVLSLCAAFGFFLCWPEFVVLSLVAAACCLGFGCVGLLQLLLVLLLVSYDDGLLQLLQLLLVLQQFLVVLASCSSCFLAFCCAFLVLQQLVAWDLVVLASCSSCLSFGWSAMVGLRIQLILGSSSCAWFQPALGLGFSSWLAFGMLASHAFGFHERSESTERVLEDPVAETDEEAEISPKVSYIASFNELARNYVQCDTIIWVMISLLLTLAWGVGVIMLLYLPVRRYVLQKEVSSRKLYVTPSEIVYKATRPSFLPFLGHTKIENHIPLNLVIDVIIEQGCLQSVYGIHTFRIQSIAHGKAAPMDELQVHGVSNPDFLRKIIIKEAAKSIRESGSWKPKMCGGDGFSMPAQKRSLTEIPAFNRMQSPSGKIMASPRHALFESGGGAPSGDLLLNKLEEVKQSVEKIETLVGVRRQC</sequence>
<dbReference type="AlphaFoldDB" id="A0A5P1EZ11"/>
<feature type="transmembrane region" description="Helical" evidence="1">
    <location>
        <begin position="108"/>
        <end position="131"/>
    </location>
</feature>
<dbReference type="InterPro" id="IPR036641">
    <property type="entry name" value="HPT_dom_sf"/>
</dbReference>
<feature type="transmembrane region" description="Helical" evidence="1">
    <location>
        <begin position="284"/>
        <end position="307"/>
    </location>
</feature>
<keyword evidence="1" id="KW-1133">Transmembrane helix</keyword>
<proteinExistence type="predicted"/>
<evidence type="ECO:0000256" key="1">
    <source>
        <dbReference type="SAM" id="Phobius"/>
    </source>
</evidence>
<feature type="transmembrane region" description="Helical" evidence="1">
    <location>
        <begin position="84"/>
        <end position="102"/>
    </location>
</feature>
<feature type="transmembrane region" description="Helical" evidence="1">
    <location>
        <begin position="57"/>
        <end position="77"/>
    </location>
</feature>
<feature type="domain" description="DUF7642" evidence="2">
    <location>
        <begin position="316"/>
        <end position="415"/>
    </location>
</feature>
<dbReference type="PANTHER" id="PTHR35410">
    <property type="entry name" value="EXPRESSED PROTEIN"/>
    <property type="match status" value="1"/>
</dbReference>
<keyword evidence="1" id="KW-0472">Membrane</keyword>
<evidence type="ECO:0000313" key="3">
    <source>
        <dbReference type="EMBL" id="ONK71368.1"/>
    </source>
</evidence>
<feature type="transmembrane region" description="Helical" evidence="1">
    <location>
        <begin position="143"/>
        <end position="170"/>
    </location>
</feature>
<reference evidence="4" key="1">
    <citation type="journal article" date="2017" name="Nat. Commun.">
        <title>The asparagus genome sheds light on the origin and evolution of a young Y chromosome.</title>
        <authorList>
            <person name="Harkess A."/>
            <person name="Zhou J."/>
            <person name="Xu C."/>
            <person name="Bowers J.E."/>
            <person name="Van der Hulst R."/>
            <person name="Ayyampalayam S."/>
            <person name="Mercati F."/>
            <person name="Riccardi P."/>
            <person name="McKain M.R."/>
            <person name="Kakrana A."/>
            <person name="Tang H."/>
            <person name="Ray J."/>
            <person name="Groenendijk J."/>
            <person name="Arikit S."/>
            <person name="Mathioni S.M."/>
            <person name="Nakano M."/>
            <person name="Shan H."/>
            <person name="Telgmann-Rauber A."/>
            <person name="Kanno A."/>
            <person name="Yue Z."/>
            <person name="Chen H."/>
            <person name="Li W."/>
            <person name="Chen Y."/>
            <person name="Xu X."/>
            <person name="Zhang Y."/>
            <person name="Luo S."/>
            <person name="Chen H."/>
            <person name="Gao J."/>
            <person name="Mao Z."/>
            <person name="Pires J.C."/>
            <person name="Luo M."/>
            <person name="Kudrna D."/>
            <person name="Wing R.A."/>
            <person name="Meyers B.C."/>
            <person name="Yi K."/>
            <person name="Kong H."/>
            <person name="Lavrijsen P."/>
            <person name="Sunseri F."/>
            <person name="Falavigna A."/>
            <person name="Ye Y."/>
            <person name="Leebens-Mack J.H."/>
            <person name="Chen G."/>
        </authorList>
    </citation>
    <scope>NUCLEOTIDE SEQUENCE [LARGE SCALE GENOMIC DNA]</scope>
    <source>
        <strain evidence="4">cv. DH0086</strain>
    </source>
</reference>
<dbReference type="Gene3D" id="1.20.120.160">
    <property type="entry name" value="HPT domain"/>
    <property type="match status" value="1"/>
</dbReference>
<dbReference type="Proteomes" id="UP000243459">
    <property type="component" value="Chromosome 4"/>
</dbReference>
<gene>
    <name evidence="3" type="ORF">A4U43_C04F7830</name>
</gene>
<dbReference type="EMBL" id="CM007384">
    <property type="protein sequence ID" value="ONK71368.1"/>
    <property type="molecule type" value="Genomic_DNA"/>
</dbReference>
<evidence type="ECO:0000313" key="4">
    <source>
        <dbReference type="Proteomes" id="UP000243459"/>
    </source>
</evidence>
<keyword evidence="4" id="KW-1185">Reference proteome</keyword>
<dbReference type="Gramene" id="ONK71368">
    <property type="protein sequence ID" value="ONK71368"/>
    <property type="gene ID" value="A4U43_C04F7830"/>
</dbReference>
<accession>A0A5P1EZ11</accession>
<evidence type="ECO:0000259" key="2">
    <source>
        <dbReference type="Pfam" id="PF24649"/>
    </source>
</evidence>
<dbReference type="PANTHER" id="PTHR35410:SF2">
    <property type="entry name" value="OS02G0640200 PROTEIN"/>
    <property type="match status" value="1"/>
</dbReference>
<protein>
    <recommendedName>
        <fullName evidence="2">DUF7642 domain-containing protein</fullName>
    </recommendedName>
</protein>
<organism evidence="3 4">
    <name type="scientific">Asparagus officinalis</name>
    <name type="common">Garden asparagus</name>
    <dbReference type="NCBI Taxonomy" id="4686"/>
    <lineage>
        <taxon>Eukaryota</taxon>
        <taxon>Viridiplantae</taxon>
        <taxon>Streptophyta</taxon>
        <taxon>Embryophyta</taxon>
        <taxon>Tracheophyta</taxon>
        <taxon>Spermatophyta</taxon>
        <taxon>Magnoliopsida</taxon>
        <taxon>Liliopsida</taxon>
        <taxon>Asparagales</taxon>
        <taxon>Asparagaceae</taxon>
        <taxon>Asparagoideae</taxon>
        <taxon>Asparagus</taxon>
    </lineage>
</organism>
<keyword evidence="1" id="KW-0812">Transmembrane</keyword>
<dbReference type="InterPro" id="IPR056059">
    <property type="entry name" value="DUF7642"/>
</dbReference>
<feature type="transmembrane region" description="Helical" evidence="1">
    <location>
        <begin position="211"/>
        <end position="235"/>
    </location>
</feature>
<dbReference type="SUPFAM" id="SSF47226">
    <property type="entry name" value="Histidine-containing phosphotransfer domain, HPT domain"/>
    <property type="match status" value="1"/>
</dbReference>